<organism evidence="2 3">
    <name type="scientific">Clostridium grantii DSM 8605</name>
    <dbReference type="NCBI Taxonomy" id="1121316"/>
    <lineage>
        <taxon>Bacteria</taxon>
        <taxon>Bacillati</taxon>
        <taxon>Bacillota</taxon>
        <taxon>Clostridia</taxon>
        <taxon>Eubacteriales</taxon>
        <taxon>Clostridiaceae</taxon>
        <taxon>Clostridium</taxon>
    </lineage>
</organism>
<dbReference type="OrthoDB" id="1754178at2"/>
<feature type="domain" description="DUF1540" evidence="1">
    <location>
        <begin position="5"/>
        <end position="42"/>
    </location>
</feature>
<dbReference type="AlphaFoldDB" id="A0A1M5U693"/>
<dbReference type="Pfam" id="PF07561">
    <property type="entry name" value="DUF1540"/>
    <property type="match status" value="2"/>
</dbReference>
<evidence type="ECO:0000313" key="2">
    <source>
        <dbReference type="EMBL" id="SHH58420.1"/>
    </source>
</evidence>
<sequence>MIKLTCGATDCVHNSRELCTARSIHVGGIATESSEGTQCDTFSPKGVKNAFNSLGNMNLTGEFKQLFTKEDIKMSPGIGCSAEKCVFNEKRICSASDVRIEGLGADSSEATNCSAFRMN</sequence>
<dbReference type="Proteomes" id="UP000184447">
    <property type="component" value="Unassembled WGS sequence"/>
</dbReference>
<evidence type="ECO:0000259" key="1">
    <source>
        <dbReference type="Pfam" id="PF07561"/>
    </source>
</evidence>
<feature type="domain" description="DUF1540" evidence="1">
    <location>
        <begin position="78"/>
        <end position="116"/>
    </location>
</feature>
<evidence type="ECO:0000313" key="3">
    <source>
        <dbReference type="Proteomes" id="UP000184447"/>
    </source>
</evidence>
<reference evidence="2 3" key="1">
    <citation type="submission" date="2016-11" db="EMBL/GenBank/DDBJ databases">
        <authorList>
            <person name="Jaros S."/>
            <person name="Januszkiewicz K."/>
            <person name="Wedrychowicz H."/>
        </authorList>
    </citation>
    <scope>NUCLEOTIDE SEQUENCE [LARGE SCALE GENOMIC DNA]</scope>
    <source>
        <strain evidence="2 3">DSM 8605</strain>
    </source>
</reference>
<dbReference type="EMBL" id="FQXM01000007">
    <property type="protein sequence ID" value="SHH58420.1"/>
    <property type="molecule type" value="Genomic_DNA"/>
</dbReference>
<name>A0A1M5U693_9CLOT</name>
<proteinExistence type="predicted"/>
<protein>
    <recommendedName>
        <fullName evidence="1">DUF1540 domain-containing protein</fullName>
    </recommendedName>
</protein>
<dbReference type="InterPro" id="IPR011437">
    <property type="entry name" value="DUF1540"/>
</dbReference>
<accession>A0A1M5U693</accession>
<dbReference type="RefSeq" id="WP_073337914.1">
    <property type="nucleotide sequence ID" value="NZ_FQXM01000007.1"/>
</dbReference>
<keyword evidence="3" id="KW-1185">Reference proteome</keyword>
<dbReference type="STRING" id="1121316.SAMN02745207_01599"/>
<gene>
    <name evidence="2" type="ORF">SAMN02745207_01599</name>
</gene>